<dbReference type="InterPro" id="IPR036163">
    <property type="entry name" value="HMA_dom_sf"/>
</dbReference>
<accession>A0A0G0DZ30</accession>
<feature type="domain" description="HMA" evidence="2">
    <location>
        <begin position="5"/>
        <end position="70"/>
    </location>
</feature>
<sequence>MAKLKKTTLYVSGMHCPSCDVLINDKFREEGNVVEVKPNFKDQSVEIFYTGQLNRNSLNNKIEKFGYKIVDGKLLIENHESLQKRLFEAGAIGVIFLLIYLIAKETNLLPSFDFTGNLNYLTIFAIGLVASTSTCMATSGALYLSIIPRRHLKRSEGSSDRRERNARLDFSSDLRQTRNDMGTALFFNTGRIISYGFFGLIAGFIGQALITNSGFGPFLTFLAAVFMILLGLDMAKIISIGKIIPSSLNKSIFLRLEDKIKTYPNKAPFFLGAITYLLPCGFTQAVQVYALGQGSPIQSAITMVVFALGTVPALLLIGSMSSLTSNKFYPYFLKVMGVLVFIVGFIYFSNFTSLYGININPFASNITGNGNSATVKNGVQTIEMRVVTSGYLPNYFTVKKDIPVKWVINGENVFGCQAYLVVPKLSIQKTIVAGLQTIDFTPTETGFINFSCGMGMYRGRIEVVN</sequence>
<dbReference type="EMBL" id="LBPX01000004">
    <property type="protein sequence ID" value="KKP68290.1"/>
    <property type="molecule type" value="Genomic_DNA"/>
</dbReference>
<comment type="caution">
    <text evidence="3">The sequence shown here is derived from an EMBL/GenBank/DDBJ whole genome shotgun (WGS) entry which is preliminary data.</text>
</comment>
<gene>
    <name evidence="3" type="ORF">UR63_C0004G0028</name>
</gene>
<dbReference type="Pfam" id="PF13386">
    <property type="entry name" value="DsbD_2"/>
    <property type="match status" value="1"/>
</dbReference>
<evidence type="ECO:0000313" key="3">
    <source>
        <dbReference type="EMBL" id="KKP68290.1"/>
    </source>
</evidence>
<feature type="transmembrane region" description="Helical" evidence="1">
    <location>
        <begin position="185"/>
        <end position="209"/>
    </location>
</feature>
<evidence type="ECO:0000256" key="1">
    <source>
        <dbReference type="SAM" id="Phobius"/>
    </source>
</evidence>
<dbReference type="InterPro" id="IPR008972">
    <property type="entry name" value="Cupredoxin"/>
</dbReference>
<dbReference type="PANTHER" id="PTHR42208">
    <property type="entry name" value="HEAVY METAL TRANSPORTER-RELATED"/>
    <property type="match status" value="1"/>
</dbReference>
<dbReference type="GO" id="GO:0046872">
    <property type="term" value="F:metal ion binding"/>
    <property type="evidence" value="ECO:0007669"/>
    <property type="project" value="InterPro"/>
</dbReference>
<dbReference type="Gene3D" id="3.30.70.100">
    <property type="match status" value="1"/>
</dbReference>
<dbReference type="Proteomes" id="UP000034127">
    <property type="component" value="Unassembled WGS sequence"/>
</dbReference>
<keyword evidence="1" id="KW-0812">Transmembrane</keyword>
<protein>
    <recommendedName>
        <fullName evidence="2">HMA domain-containing protein</fullName>
    </recommendedName>
</protein>
<dbReference type="SUPFAM" id="SSF55008">
    <property type="entry name" value="HMA, heavy metal-associated domain"/>
    <property type="match status" value="1"/>
</dbReference>
<organism evidence="3 4">
    <name type="scientific">Candidatus Roizmanbacteria bacterium GW2011_GWC2_35_12</name>
    <dbReference type="NCBI Taxonomy" id="1618485"/>
    <lineage>
        <taxon>Bacteria</taxon>
        <taxon>Candidatus Roizmaniibacteriota</taxon>
    </lineage>
</organism>
<dbReference type="SUPFAM" id="SSF49503">
    <property type="entry name" value="Cupredoxins"/>
    <property type="match status" value="1"/>
</dbReference>
<evidence type="ECO:0000259" key="2">
    <source>
        <dbReference type="PROSITE" id="PS50846"/>
    </source>
</evidence>
<name>A0A0G0DZ30_9BACT</name>
<dbReference type="PANTHER" id="PTHR42208:SF1">
    <property type="entry name" value="HEAVY METAL TRANSPORTER"/>
    <property type="match status" value="1"/>
</dbReference>
<reference evidence="3 4" key="1">
    <citation type="journal article" date="2015" name="Nature">
        <title>rRNA introns, odd ribosomes, and small enigmatic genomes across a large radiation of phyla.</title>
        <authorList>
            <person name="Brown C.T."/>
            <person name="Hug L.A."/>
            <person name="Thomas B.C."/>
            <person name="Sharon I."/>
            <person name="Castelle C.J."/>
            <person name="Singh A."/>
            <person name="Wilkins M.J."/>
            <person name="Williams K.H."/>
            <person name="Banfield J.F."/>
        </authorList>
    </citation>
    <scope>NUCLEOTIDE SEQUENCE [LARGE SCALE GENOMIC DNA]</scope>
</reference>
<keyword evidence="1" id="KW-0472">Membrane</keyword>
<feature type="transmembrane region" description="Helical" evidence="1">
    <location>
        <begin position="269"/>
        <end position="291"/>
    </location>
</feature>
<dbReference type="InterPro" id="IPR039447">
    <property type="entry name" value="UreH-like_TM_dom"/>
</dbReference>
<proteinExistence type="predicted"/>
<keyword evidence="1" id="KW-1133">Transmembrane helix</keyword>
<evidence type="ECO:0000313" key="4">
    <source>
        <dbReference type="Proteomes" id="UP000034127"/>
    </source>
</evidence>
<dbReference type="CDD" id="cd00371">
    <property type="entry name" value="HMA"/>
    <property type="match status" value="1"/>
</dbReference>
<feature type="transmembrane region" description="Helical" evidence="1">
    <location>
        <begin position="86"/>
        <end position="103"/>
    </location>
</feature>
<feature type="transmembrane region" description="Helical" evidence="1">
    <location>
        <begin position="123"/>
        <end position="144"/>
    </location>
</feature>
<feature type="transmembrane region" description="Helical" evidence="1">
    <location>
        <begin position="329"/>
        <end position="348"/>
    </location>
</feature>
<feature type="transmembrane region" description="Helical" evidence="1">
    <location>
        <begin position="215"/>
        <end position="232"/>
    </location>
</feature>
<dbReference type="Gene3D" id="2.60.40.420">
    <property type="entry name" value="Cupredoxins - blue copper proteins"/>
    <property type="match status" value="1"/>
</dbReference>
<feature type="transmembrane region" description="Helical" evidence="1">
    <location>
        <begin position="297"/>
        <end position="317"/>
    </location>
</feature>
<dbReference type="PROSITE" id="PS50846">
    <property type="entry name" value="HMA_2"/>
    <property type="match status" value="1"/>
</dbReference>
<dbReference type="InterPro" id="IPR006121">
    <property type="entry name" value="HMA_dom"/>
</dbReference>
<dbReference type="AlphaFoldDB" id="A0A0G0DZ30"/>